<sequence length="55" mass="6120">MNLPAPLFYRPHPFHSEYIGQRTHPTPRNLVALCCGPSGFSYHQLPLITNLGGTT</sequence>
<keyword evidence="2" id="KW-1185">Reference proteome</keyword>
<dbReference type="AlphaFoldDB" id="A0A0D0ECZ0"/>
<dbReference type="Proteomes" id="UP000054538">
    <property type="component" value="Unassembled WGS sequence"/>
</dbReference>
<dbReference type="InParanoid" id="A0A0D0ECZ0"/>
<dbReference type="HOGENOM" id="CLU_3033030_0_0_1"/>
<gene>
    <name evidence="1" type="ORF">PAXRUDRAFT_821910</name>
</gene>
<accession>A0A0D0ECZ0</accession>
<evidence type="ECO:0000313" key="2">
    <source>
        <dbReference type="Proteomes" id="UP000054538"/>
    </source>
</evidence>
<organism evidence="1 2">
    <name type="scientific">Paxillus rubicundulus Ve08.2h10</name>
    <dbReference type="NCBI Taxonomy" id="930991"/>
    <lineage>
        <taxon>Eukaryota</taxon>
        <taxon>Fungi</taxon>
        <taxon>Dikarya</taxon>
        <taxon>Basidiomycota</taxon>
        <taxon>Agaricomycotina</taxon>
        <taxon>Agaricomycetes</taxon>
        <taxon>Agaricomycetidae</taxon>
        <taxon>Boletales</taxon>
        <taxon>Paxilineae</taxon>
        <taxon>Paxillaceae</taxon>
        <taxon>Paxillus</taxon>
    </lineage>
</organism>
<protein>
    <submittedName>
        <fullName evidence="1">Uncharacterized protein</fullName>
    </submittedName>
</protein>
<reference evidence="2" key="2">
    <citation type="submission" date="2015-01" db="EMBL/GenBank/DDBJ databases">
        <title>Evolutionary Origins and Diversification of the Mycorrhizal Mutualists.</title>
        <authorList>
            <consortium name="DOE Joint Genome Institute"/>
            <consortium name="Mycorrhizal Genomics Consortium"/>
            <person name="Kohler A."/>
            <person name="Kuo A."/>
            <person name="Nagy L.G."/>
            <person name="Floudas D."/>
            <person name="Copeland A."/>
            <person name="Barry K.W."/>
            <person name="Cichocki N."/>
            <person name="Veneault-Fourrey C."/>
            <person name="LaButti K."/>
            <person name="Lindquist E.A."/>
            <person name="Lipzen A."/>
            <person name="Lundell T."/>
            <person name="Morin E."/>
            <person name="Murat C."/>
            <person name="Riley R."/>
            <person name="Ohm R."/>
            <person name="Sun H."/>
            <person name="Tunlid A."/>
            <person name="Henrissat B."/>
            <person name="Grigoriev I.V."/>
            <person name="Hibbett D.S."/>
            <person name="Martin F."/>
        </authorList>
    </citation>
    <scope>NUCLEOTIDE SEQUENCE [LARGE SCALE GENOMIC DNA]</scope>
    <source>
        <strain evidence="2">Ve08.2h10</strain>
    </source>
</reference>
<evidence type="ECO:0000313" key="1">
    <source>
        <dbReference type="EMBL" id="KIL00206.1"/>
    </source>
</evidence>
<proteinExistence type="predicted"/>
<reference evidence="1 2" key="1">
    <citation type="submission" date="2014-04" db="EMBL/GenBank/DDBJ databases">
        <authorList>
            <consortium name="DOE Joint Genome Institute"/>
            <person name="Kuo A."/>
            <person name="Kohler A."/>
            <person name="Jargeat P."/>
            <person name="Nagy L.G."/>
            <person name="Floudas D."/>
            <person name="Copeland A."/>
            <person name="Barry K.W."/>
            <person name="Cichocki N."/>
            <person name="Veneault-Fourrey C."/>
            <person name="LaButti K."/>
            <person name="Lindquist E.A."/>
            <person name="Lipzen A."/>
            <person name="Lundell T."/>
            <person name="Morin E."/>
            <person name="Murat C."/>
            <person name="Sun H."/>
            <person name="Tunlid A."/>
            <person name="Henrissat B."/>
            <person name="Grigoriev I.V."/>
            <person name="Hibbett D.S."/>
            <person name="Martin F."/>
            <person name="Nordberg H.P."/>
            <person name="Cantor M.N."/>
            <person name="Hua S.X."/>
        </authorList>
    </citation>
    <scope>NUCLEOTIDE SEQUENCE [LARGE SCALE GENOMIC DNA]</scope>
    <source>
        <strain evidence="1 2">Ve08.2h10</strain>
    </source>
</reference>
<dbReference type="EMBL" id="KN824839">
    <property type="protein sequence ID" value="KIL00206.1"/>
    <property type="molecule type" value="Genomic_DNA"/>
</dbReference>
<name>A0A0D0ECZ0_9AGAM</name>